<feature type="non-terminal residue" evidence="1">
    <location>
        <position position="1"/>
    </location>
</feature>
<reference evidence="1 2" key="1">
    <citation type="submission" date="2021-06" db="EMBL/GenBank/DDBJ databases">
        <authorList>
            <person name="Kallberg Y."/>
            <person name="Tangrot J."/>
            <person name="Rosling A."/>
        </authorList>
    </citation>
    <scope>NUCLEOTIDE SEQUENCE [LARGE SCALE GENOMIC DNA]</scope>
    <source>
        <strain evidence="1 2">120-4 pot B 10/14</strain>
    </source>
</reference>
<gene>
    <name evidence="1" type="ORF">GMARGA_LOCUS38027</name>
</gene>
<keyword evidence="2" id="KW-1185">Reference proteome</keyword>
<name>A0ABN7X3W8_GIGMA</name>
<dbReference type="EMBL" id="CAJVQB010082373">
    <property type="protein sequence ID" value="CAG8846162.1"/>
    <property type="molecule type" value="Genomic_DNA"/>
</dbReference>
<organism evidence="1 2">
    <name type="scientific">Gigaspora margarita</name>
    <dbReference type="NCBI Taxonomy" id="4874"/>
    <lineage>
        <taxon>Eukaryota</taxon>
        <taxon>Fungi</taxon>
        <taxon>Fungi incertae sedis</taxon>
        <taxon>Mucoromycota</taxon>
        <taxon>Glomeromycotina</taxon>
        <taxon>Glomeromycetes</taxon>
        <taxon>Diversisporales</taxon>
        <taxon>Gigasporaceae</taxon>
        <taxon>Gigaspora</taxon>
    </lineage>
</organism>
<sequence>FKPSEKITWQIEGEALAIKAGVYYFLKNRTNNKDQHLIIYTDTQWLARKNGLNLQLKFVPGKNNPADQLTRSPTQVQAQKQRRFRYYHQWLKQQVFEVMVDENVNPGTRLAQISPLQNKKVLEIAAEIFQEYKDYDSHDRAWEKARGGLGKEDISAAEIELVDLVKSVVGDYLQDEKFLGKKESPTMKKIESEVGKIKSILQNASKFERKAEFFRKLARLSPQEREEINDTERRLTETLHFYDENKTKLVNFCPSCGADFIVKKGAVCTFSCPEKQLEMKHEEISVKVIEVLLPSIRLKTMVNFLHHCKKEFLDTLIHELGHINSYVKKFDANERNILEKVASLRKVKVQAREDYNFEEFFVVSQEIRKIMLENEELFAKYQS</sequence>
<protein>
    <submittedName>
        <fullName evidence="1">17362_t:CDS:1</fullName>
    </submittedName>
</protein>
<comment type="caution">
    <text evidence="1">The sequence shown here is derived from an EMBL/GenBank/DDBJ whole genome shotgun (WGS) entry which is preliminary data.</text>
</comment>
<proteinExistence type="predicted"/>
<accession>A0ABN7X3W8</accession>
<evidence type="ECO:0000313" key="2">
    <source>
        <dbReference type="Proteomes" id="UP000789901"/>
    </source>
</evidence>
<evidence type="ECO:0000313" key="1">
    <source>
        <dbReference type="EMBL" id="CAG8846162.1"/>
    </source>
</evidence>
<dbReference type="Proteomes" id="UP000789901">
    <property type="component" value="Unassembled WGS sequence"/>
</dbReference>